<dbReference type="Proteomes" id="UP000256561">
    <property type="component" value="Unassembled WGS sequence"/>
</dbReference>
<dbReference type="Pfam" id="PF00583">
    <property type="entry name" value="Acetyltransf_1"/>
    <property type="match status" value="1"/>
</dbReference>
<evidence type="ECO:0000313" key="3">
    <source>
        <dbReference type="Proteomes" id="UP000256561"/>
    </source>
</evidence>
<feature type="domain" description="N-acetyltransferase" evidence="1">
    <location>
        <begin position="5"/>
        <end position="171"/>
    </location>
</feature>
<reference evidence="3" key="1">
    <citation type="submission" date="2018-08" db="EMBL/GenBank/DDBJ databases">
        <authorList>
            <person name="Zhang J."/>
            <person name="Du Z.-J."/>
        </authorList>
    </citation>
    <scope>NUCLEOTIDE SEQUENCE [LARGE SCALE GENOMIC DNA]</scope>
    <source>
        <strain evidence="3">KCTC 52655</strain>
    </source>
</reference>
<dbReference type="OrthoDB" id="6321659at2"/>
<dbReference type="PROSITE" id="PS51186">
    <property type="entry name" value="GNAT"/>
    <property type="match status" value="1"/>
</dbReference>
<dbReference type="InterPro" id="IPR000182">
    <property type="entry name" value="GNAT_dom"/>
</dbReference>
<comment type="caution">
    <text evidence="2">The sequence shown here is derived from an EMBL/GenBank/DDBJ whole genome shotgun (WGS) entry which is preliminary data.</text>
</comment>
<evidence type="ECO:0000313" key="2">
    <source>
        <dbReference type="EMBL" id="RDV28978.1"/>
    </source>
</evidence>
<evidence type="ECO:0000259" key="1">
    <source>
        <dbReference type="PROSITE" id="PS51186"/>
    </source>
</evidence>
<dbReference type="AlphaFoldDB" id="A0A3D8MFJ8"/>
<keyword evidence="2" id="KW-0808">Transferase</keyword>
<dbReference type="Gene3D" id="3.40.630.30">
    <property type="match status" value="1"/>
</dbReference>
<dbReference type="EMBL" id="QRHA01000001">
    <property type="protein sequence ID" value="RDV28978.1"/>
    <property type="molecule type" value="Genomic_DNA"/>
</dbReference>
<dbReference type="CDD" id="cd04301">
    <property type="entry name" value="NAT_SF"/>
    <property type="match status" value="1"/>
</dbReference>
<gene>
    <name evidence="2" type="ORF">DXV75_00470</name>
</gene>
<dbReference type="RefSeq" id="WP_115591269.1">
    <property type="nucleotide sequence ID" value="NZ_QRHA01000001.1"/>
</dbReference>
<sequence length="189" mass="21461">MTSSVEYTPLDPGHFEQVITLGNEVHGDNYLSMSSIKHIYQKSWHHNINASWVALQNQQIVGFRLTYAHSQWQPDKWCSPEKWPVDAEKVCYFKCNTVSPLAQKQGIGSRLLQLSIERAAQQGAQAGLAHIWLASPGNSAYRYFVHNGGQLIKEHPNKWRHDSLYEGYVCPVCPGPCECTAAEMMLRFK</sequence>
<dbReference type="InterPro" id="IPR016181">
    <property type="entry name" value="Acyl_CoA_acyltransferase"/>
</dbReference>
<dbReference type="GO" id="GO:0016747">
    <property type="term" value="F:acyltransferase activity, transferring groups other than amino-acyl groups"/>
    <property type="evidence" value="ECO:0007669"/>
    <property type="project" value="InterPro"/>
</dbReference>
<name>A0A3D8MFJ8_9ALTE</name>
<dbReference type="SUPFAM" id="SSF55729">
    <property type="entry name" value="Acyl-CoA N-acyltransferases (Nat)"/>
    <property type="match status" value="1"/>
</dbReference>
<organism evidence="2 3">
    <name type="scientific">Alteromonas aestuariivivens</name>
    <dbReference type="NCBI Taxonomy" id="1938339"/>
    <lineage>
        <taxon>Bacteria</taxon>
        <taxon>Pseudomonadati</taxon>
        <taxon>Pseudomonadota</taxon>
        <taxon>Gammaproteobacteria</taxon>
        <taxon>Alteromonadales</taxon>
        <taxon>Alteromonadaceae</taxon>
        <taxon>Alteromonas/Salinimonas group</taxon>
        <taxon>Alteromonas</taxon>
    </lineage>
</organism>
<accession>A0A3D8MFJ8</accession>
<protein>
    <submittedName>
        <fullName evidence="2">N-acetyltransferase</fullName>
    </submittedName>
</protein>
<keyword evidence="3" id="KW-1185">Reference proteome</keyword>
<proteinExistence type="predicted"/>